<feature type="compositionally biased region" description="Polar residues" evidence="1">
    <location>
        <begin position="76"/>
        <end position="93"/>
    </location>
</feature>
<feature type="non-terminal residue" evidence="2">
    <location>
        <position position="1"/>
    </location>
</feature>
<dbReference type="AlphaFoldDB" id="A0AAV7WHG8"/>
<sequence length="93" mass="10097">WWSTSRSGCPLWPPVGTGCRCPGSRSPWWPPVCREALSAPLTAALRLRSSRSTLHGVNCPQGQLPSGSTRLRVHSPQVQSLQGPLSPRSTVLR</sequence>
<feature type="compositionally biased region" description="Polar residues" evidence="1">
    <location>
        <begin position="54"/>
        <end position="69"/>
    </location>
</feature>
<dbReference type="Proteomes" id="UP001066276">
    <property type="component" value="Chromosome 1_2"/>
</dbReference>
<dbReference type="EMBL" id="JANPWB010000002">
    <property type="protein sequence ID" value="KAJ1212071.1"/>
    <property type="molecule type" value="Genomic_DNA"/>
</dbReference>
<gene>
    <name evidence="2" type="ORF">NDU88_007415</name>
</gene>
<evidence type="ECO:0000313" key="3">
    <source>
        <dbReference type="Proteomes" id="UP001066276"/>
    </source>
</evidence>
<feature type="region of interest" description="Disordered" evidence="1">
    <location>
        <begin position="54"/>
        <end position="93"/>
    </location>
</feature>
<accession>A0AAV7WHG8</accession>
<protein>
    <submittedName>
        <fullName evidence="2">Uncharacterized protein</fullName>
    </submittedName>
</protein>
<name>A0AAV7WHG8_PLEWA</name>
<reference evidence="2" key="1">
    <citation type="journal article" date="2022" name="bioRxiv">
        <title>Sequencing and chromosome-scale assembly of the giantPleurodeles waltlgenome.</title>
        <authorList>
            <person name="Brown T."/>
            <person name="Elewa A."/>
            <person name="Iarovenko S."/>
            <person name="Subramanian E."/>
            <person name="Araus A.J."/>
            <person name="Petzold A."/>
            <person name="Susuki M."/>
            <person name="Suzuki K.-i.T."/>
            <person name="Hayashi T."/>
            <person name="Toyoda A."/>
            <person name="Oliveira C."/>
            <person name="Osipova E."/>
            <person name="Leigh N.D."/>
            <person name="Simon A."/>
            <person name="Yun M.H."/>
        </authorList>
    </citation>
    <scope>NUCLEOTIDE SEQUENCE</scope>
    <source>
        <strain evidence="2">20211129_DDA</strain>
        <tissue evidence="2">Liver</tissue>
    </source>
</reference>
<keyword evidence="3" id="KW-1185">Reference proteome</keyword>
<feature type="non-terminal residue" evidence="2">
    <location>
        <position position="93"/>
    </location>
</feature>
<evidence type="ECO:0000313" key="2">
    <source>
        <dbReference type="EMBL" id="KAJ1212071.1"/>
    </source>
</evidence>
<organism evidence="2 3">
    <name type="scientific">Pleurodeles waltl</name>
    <name type="common">Iberian ribbed newt</name>
    <dbReference type="NCBI Taxonomy" id="8319"/>
    <lineage>
        <taxon>Eukaryota</taxon>
        <taxon>Metazoa</taxon>
        <taxon>Chordata</taxon>
        <taxon>Craniata</taxon>
        <taxon>Vertebrata</taxon>
        <taxon>Euteleostomi</taxon>
        <taxon>Amphibia</taxon>
        <taxon>Batrachia</taxon>
        <taxon>Caudata</taxon>
        <taxon>Salamandroidea</taxon>
        <taxon>Salamandridae</taxon>
        <taxon>Pleurodelinae</taxon>
        <taxon>Pleurodeles</taxon>
    </lineage>
</organism>
<evidence type="ECO:0000256" key="1">
    <source>
        <dbReference type="SAM" id="MobiDB-lite"/>
    </source>
</evidence>
<comment type="caution">
    <text evidence="2">The sequence shown here is derived from an EMBL/GenBank/DDBJ whole genome shotgun (WGS) entry which is preliminary data.</text>
</comment>
<proteinExistence type="predicted"/>